<accession>A0AAD6VSN7</accession>
<gene>
    <name evidence="3" type="ORF">GGX14DRAFT_610223</name>
</gene>
<dbReference type="SUPFAM" id="SSF53720">
    <property type="entry name" value="ALDH-like"/>
    <property type="match status" value="1"/>
</dbReference>
<dbReference type="Gene3D" id="3.40.309.10">
    <property type="entry name" value="Aldehyde Dehydrogenase, Chain A, domain 2"/>
    <property type="match status" value="1"/>
</dbReference>
<evidence type="ECO:0000256" key="1">
    <source>
        <dbReference type="ARBA" id="ARBA00009986"/>
    </source>
</evidence>
<comment type="caution">
    <text evidence="3">The sequence shown here is derived from an EMBL/GenBank/DDBJ whole genome shotgun (WGS) entry which is preliminary data.</text>
</comment>
<dbReference type="Proteomes" id="UP001219525">
    <property type="component" value="Unassembled WGS sequence"/>
</dbReference>
<dbReference type="Gene3D" id="3.40.605.10">
    <property type="entry name" value="Aldehyde Dehydrogenase, Chain A, domain 1"/>
    <property type="match status" value="1"/>
</dbReference>
<evidence type="ECO:0000313" key="3">
    <source>
        <dbReference type="EMBL" id="KAJ7215085.1"/>
    </source>
</evidence>
<dbReference type="InterPro" id="IPR015590">
    <property type="entry name" value="Aldehyde_DH_dom"/>
</dbReference>
<dbReference type="GO" id="GO:0016620">
    <property type="term" value="F:oxidoreductase activity, acting on the aldehyde or oxo group of donors, NAD or NADP as acceptor"/>
    <property type="evidence" value="ECO:0007669"/>
    <property type="project" value="InterPro"/>
</dbReference>
<evidence type="ECO:0000313" key="4">
    <source>
        <dbReference type="Proteomes" id="UP001219525"/>
    </source>
</evidence>
<feature type="domain" description="Aldehyde dehydrogenase" evidence="2">
    <location>
        <begin position="67"/>
        <end position="106"/>
    </location>
</feature>
<dbReference type="Pfam" id="PF00171">
    <property type="entry name" value="Aldedh"/>
    <property type="match status" value="1"/>
</dbReference>
<dbReference type="EMBL" id="JARJCW010000018">
    <property type="protein sequence ID" value="KAJ7215085.1"/>
    <property type="molecule type" value="Genomic_DNA"/>
</dbReference>
<dbReference type="AlphaFoldDB" id="A0AAD6VSN7"/>
<name>A0AAD6VSN7_9AGAR</name>
<organism evidence="3 4">
    <name type="scientific">Mycena pura</name>
    <dbReference type="NCBI Taxonomy" id="153505"/>
    <lineage>
        <taxon>Eukaryota</taxon>
        <taxon>Fungi</taxon>
        <taxon>Dikarya</taxon>
        <taxon>Basidiomycota</taxon>
        <taxon>Agaricomycotina</taxon>
        <taxon>Agaricomycetes</taxon>
        <taxon>Agaricomycetidae</taxon>
        <taxon>Agaricales</taxon>
        <taxon>Marasmiineae</taxon>
        <taxon>Mycenaceae</taxon>
        <taxon>Mycena</taxon>
    </lineage>
</organism>
<reference evidence="3" key="1">
    <citation type="submission" date="2023-03" db="EMBL/GenBank/DDBJ databases">
        <title>Massive genome expansion in bonnet fungi (Mycena s.s.) driven by repeated elements and novel gene families across ecological guilds.</title>
        <authorList>
            <consortium name="Lawrence Berkeley National Laboratory"/>
            <person name="Harder C.B."/>
            <person name="Miyauchi S."/>
            <person name="Viragh M."/>
            <person name="Kuo A."/>
            <person name="Thoen E."/>
            <person name="Andreopoulos B."/>
            <person name="Lu D."/>
            <person name="Skrede I."/>
            <person name="Drula E."/>
            <person name="Henrissat B."/>
            <person name="Morin E."/>
            <person name="Kohler A."/>
            <person name="Barry K."/>
            <person name="LaButti K."/>
            <person name="Morin E."/>
            <person name="Salamov A."/>
            <person name="Lipzen A."/>
            <person name="Mereny Z."/>
            <person name="Hegedus B."/>
            <person name="Baldrian P."/>
            <person name="Stursova M."/>
            <person name="Weitz H."/>
            <person name="Taylor A."/>
            <person name="Grigoriev I.V."/>
            <person name="Nagy L.G."/>
            <person name="Martin F."/>
            <person name="Kauserud H."/>
        </authorList>
    </citation>
    <scope>NUCLEOTIDE SEQUENCE</scope>
    <source>
        <strain evidence="3">9144</strain>
    </source>
</reference>
<evidence type="ECO:0000259" key="2">
    <source>
        <dbReference type="Pfam" id="PF00171"/>
    </source>
</evidence>
<dbReference type="InterPro" id="IPR016161">
    <property type="entry name" value="Ald_DH/histidinol_DH"/>
</dbReference>
<dbReference type="InterPro" id="IPR016163">
    <property type="entry name" value="Ald_DH_C"/>
</dbReference>
<dbReference type="PANTHER" id="PTHR11699">
    <property type="entry name" value="ALDEHYDE DEHYDROGENASE-RELATED"/>
    <property type="match status" value="1"/>
</dbReference>
<keyword evidence="4" id="KW-1185">Reference proteome</keyword>
<dbReference type="InterPro" id="IPR016162">
    <property type="entry name" value="Ald_DH_N"/>
</dbReference>
<comment type="similarity">
    <text evidence="1">Belongs to the aldehyde dehydrogenase family.</text>
</comment>
<proteinExistence type="inferred from homology"/>
<sequence>MHLPLDDSLTERADWTCTRTGMMGAPTQMAYDTTWGGQRARAAAQLTSHIPREHFLVVKEYRDIPFAIQIVTLIQEAEFPKGVVNVLVGYGNTVGQAIAEHMVIQKTLSRQSTERRMVSCDSPEFATHLEKFTEKTRKIRFNVGNPFASSIDQGPVSQVQYERIMGYIESGMADGATVHSSGKRTWVYLDNVTTAVVYVGYGVHRDFAALNMIQATAYSKCTIEHYMKPSVRNMYCKSKAWGRLSQFRQPTRRPGGCCRRAARGRARLVYPSPHVINKLIEAVHNSTSGVGFICEKRMTRAARTRRVSSVEAGIIRGRRTMEIMGELNGDVTRSAPDMQTCTVARQRRAENAAHLDANQLLQLIVTTKRPSVTSAARLCISASYPRGCSTSRARTMTETACTQIPTPSTGYSKCDMKAVCMSCGWRRFQCKRRGAHAPSIFYDHSLGKQAGNESVVGMGTQSAEYVRALKCTRSAAYVLFVPNGVKIGIVQSAEGGKMGGENKPCLSHDISTLIMRVTDQRQLKIMHNVDGDSGPGAPA</sequence>
<protein>
    <recommendedName>
        <fullName evidence="2">Aldehyde dehydrogenase domain-containing protein</fullName>
    </recommendedName>
</protein>